<dbReference type="eggNOG" id="COG3173">
    <property type="taxonomic scope" value="Bacteria"/>
</dbReference>
<dbReference type="CDD" id="cd05120">
    <property type="entry name" value="APH_ChoK_like"/>
    <property type="match status" value="1"/>
</dbReference>
<dbReference type="AlphaFoldDB" id="G2ZDI1"/>
<evidence type="ECO:0000259" key="1">
    <source>
        <dbReference type="Pfam" id="PF01636"/>
    </source>
</evidence>
<dbReference type="InterPro" id="IPR011009">
    <property type="entry name" value="Kinase-like_dom_sf"/>
</dbReference>
<dbReference type="InterPro" id="IPR002575">
    <property type="entry name" value="Aminoglycoside_PTrfase"/>
</dbReference>
<dbReference type="RefSeq" id="WP_014093415.1">
    <property type="nucleotide sequence ID" value="NC_016011.1"/>
</dbReference>
<reference evidence="2 3" key="1">
    <citation type="journal article" date="2011" name="J. Bacteriol.">
        <title>Complete genome sequence of the animal pathogen Listeria ivanovii, which provides insights into host specificities and evolution of the genus Listeria.</title>
        <authorList>
            <person name="Buchrieser C."/>
            <person name="Rusniok C."/>
            <person name="Garrido P."/>
            <person name="Hain T."/>
            <person name="Scortti M."/>
            <person name="Lampidis R."/>
            <person name="Karst U."/>
            <person name="Chakraborty T."/>
            <person name="Cossart P."/>
            <person name="Kreft J."/>
            <person name="Vazquez-Boland J.A."/>
            <person name="Goebel W."/>
            <person name="Glaser P."/>
        </authorList>
    </citation>
    <scope>NUCLEOTIDE SEQUENCE [LARGE SCALE GENOMIC DNA]</scope>
    <source>
        <strain evidence="3">ATCC BAA-678 / PAM 55</strain>
    </source>
</reference>
<dbReference type="Pfam" id="PF01636">
    <property type="entry name" value="APH"/>
    <property type="match status" value="1"/>
</dbReference>
<dbReference type="SUPFAM" id="SSF56112">
    <property type="entry name" value="Protein kinase-like (PK-like)"/>
    <property type="match status" value="1"/>
</dbReference>
<dbReference type="EMBL" id="FR687253">
    <property type="protein sequence ID" value="CBW86554.1"/>
    <property type="molecule type" value="Genomic_DNA"/>
</dbReference>
<dbReference type="Gene3D" id="3.90.1200.10">
    <property type="match status" value="1"/>
</dbReference>
<dbReference type="PANTHER" id="PTHR41283">
    <property type="entry name" value="AMINOGLYCOSIDE PHOSPHOTRANSFERASE"/>
    <property type="match status" value="1"/>
</dbReference>
<name>G2ZDI1_LISIP</name>
<proteinExistence type="predicted"/>
<accession>G2ZDI1</accession>
<dbReference type="OrthoDB" id="334783at2"/>
<dbReference type="GeneID" id="57077072"/>
<protein>
    <recommendedName>
        <fullName evidence="1">Aminoglycoside phosphotransferase domain-containing protein</fullName>
    </recommendedName>
</protein>
<evidence type="ECO:0000313" key="2">
    <source>
        <dbReference type="EMBL" id="CBW86554.1"/>
    </source>
</evidence>
<dbReference type="Proteomes" id="UP000001286">
    <property type="component" value="Chromosome"/>
</dbReference>
<dbReference type="KEGG" id="liv:LIV_2068"/>
<sequence>MEIQSIEMLKNASVIKEINKGFSLDQKYQVDDNYLVRIFHKATLKERKIEFETIQKLNSVTQNIPRALDFGTLQGEGYMVIDYLQGKDAESGMDELSNFEQFQAGFSAGEVLQKIHKADIEGPKINWFDFQQEKYFRKLKILKNSMMEISFLQETEDFIEANLFLMRGRESRLQHGDFHPANIILNQHQFAGIIDFNRLEFGDPLFDLAKIGFFTTNSSITFAKGNILGYLNEEEPAGFWKLFALYTAMHLVFALSWASEKDYRNLGKLIDYAKKAVDSHDNFRKLMPKWMTY</sequence>
<dbReference type="HOGENOM" id="CLU_078715_0_0_9"/>
<organism evidence="2 3">
    <name type="scientific">Listeria ivanovii (strain ATCC BAA-678 / PAM 55)</name>
    <dbReference type="NCBI Taxonomy" id="881621"/>
    <lineage>
        <taxon>Bacteria</taxon>
        <taxon>Bacillati</taxon>
        <taxon>Bacillota</taxon>
        <taxon>Bacilli</taxon>
        <taxon>Bacillales</taxon>
        <taxon>Listeriaceae</taxon>
        <taxon>Listeria</taxon>
    </lineage>
</organism>
<evidence type="ECO:0000313" key="3">
    <source>
        <dbReference type="Proteomes" id="UP000001286"/>
    </source>
</evidence>
<dbReference type="PANTHER" id="PTHR41283:SF1">
    <property type="entry name" value="AMINOGLYCOSIDE PHOSPHOTRANSFERASE DOMAIN-CONTAINING PROTEIN"/>
    <property type="match status" value="1"/>
</dbReference>
<gene>
    <name evidence="2" type="ordered locus">LIV_2068</name>
</gene>
<feature type="domain" description="Aminoglycoside phosphotransferase" evidence="1">
    <location>
        <begin position="15"/>
        <end position="236"/>
    </location>
</feature>